<dbReference type="SUPFAM" id="SSF51338">
    <property type="entry name" value="Composite domain of metallo-dependent hydrolases"/>
    <property type="match status" value="1"/>
</dbReference>
<organism evidence="3 4">
    <name type="scientific">Rubrivivax albus</name>
    <dbReference type="NCBI Taxonomy" id="2499835"/>
    <lineage>
        <taxon>Bacteria</taxon>
        <taxon>Pseudomonadati</taxon>
        <taxon>Pseudomonadota</taxon>
        <taxon>Betaproteobacteria</taxon>
        <taxon>Burkholderiales</taxon>
        <taxon>Sphaerotilaceae</taxon>
        <taxon>Rubrivivax</taxon>
    </lineage>
</organism>
<dbReference type="Gene3D" id="3.20.20.140">
    <property type="entry name" value="Metal-dependent hydrolases"/>
    <property type="match status" value="2"/>
</dbReference>
<evidence type="ECO:0000313" key="4">
    <source>
        <dbReference type="Proteomes" id="UP000288178"/>
    </source>
</evidence>
<protein>
    <recommendedName>
        <fullName evidence="2">Amidohydrolase-related domain-containing protein</fullName>
    </recommendedName>
</protein>
<dbReference type="GO" id="GO:0016812">
    <property type="term" value="F:hydrolase activity, acting on carbon-nitrogen (but not peptide) bonds, in cyclic amides"/>
    <property type="evidence" value="ECO:0007669"/>
    <property type="project" value="TreeGrafter"/>
</dbReference>
<dbReference type="PANTHER" id="PTHR11647:SF1">
    <property type="entry name" value="COLLAPSIN RESPONSE MEDIATOR PROTEIN"/>
    <property type="match status" value="1"/>
</dbReference>
<evidence type="ECO:0000313" key="3">
    <source>
        <dbReference type="EMBL" id="RVT51290.1"/>
    </source>
</evidence>
<comment type="cofactor">
    <cofactor evidence="1">
        <name>Zn(2+)</name>
        <dbReference type="ChEBI" id="CHEBI:29105"/>
    </cofactor>
</comment>
<dbReference type="Proteomes" id="UP000288178">
    <property type="component" value="Unassembled WGS sequence"/>
</dbReference>
<dbReference type="OrthoDB" id="9766983at2"/>
<keyword evidence="4" id="KW-1185">Reference proteome</keyword>
<evidence type="ECO:0000259" key="2">
    <source>
        <dbReference type="Pfam" id="PF01979"/>
    </source>
</evidence>
<reference evidence="3 4" key="1">
    <citation type="submission" date="2019-01" db="EMBL/GenBank/DDBJ databases">
        <authorList>
            <person name="Chen W.-M."/>
        </authorList>
    </citation>
    <scope>NUCLEOTIDE SEQUENCE [LARGE SCALE GENOMIC DNA]</scope>
    <source>
        <strain evidence="3 4">ICH-3</strain>
    </source>
</reference>
<gene>
    <name evidence="3" type="ORF">ENE75_10615</name>
</gene>
<dbReference type="AlphaFoldDB" id="A0A3S2X0X6"/>
<dbReference type="EMBL" id="SACT01000003">
    <property type="protein sequence ID" value="RVT51290.1"/>
    <property type="molecule type" value="Genomic_DNA"/>
</dbReference>
<dbReference type="PANTHER" id="PTHR11647">
    <property type="entry name" value="HYDRANTOINASE/DIHYDROPYRIMIDINASE FAMILY MEMBER"/>
    <property type="match status" value="1"/>
</dbReference>
<accession>A0A3S2X0X6</accession>
<feature type="domain" description="Amidohydrolase-related" evidence="2">
    <location>
        <begin position="53"/>
        <end position="466"/>
    </location>
</feature>
<dbReference type="InterPro" id="IPR006680">
    <property type="entry name" value="Amidohydro-rel"/>
</dbReference>
<dbReference type="InterPro" id="IPR050378">
    <property type="entry name" value="Metallo-dep_Hydrolases_sf"/>
</dbReference>
<sequence>MTDHDLVIRNGLVIDPASQFAAPFSIGVKDGRIATLTSQPIEGRDEIDADGLVVAPGFVDVHTHVDGNVPAGYELIKMGVTSAIAGNCGNFMWFEDADLMRQRLHEQKDYDVRNFNRLDKDWSDLLDQVDQDGYPVHLGLLVGSATLRLKAGADDPNGPASDQQIAEMCRLAARQIEAGAFGVSFGVMYTPGMTRDELLALFRVAARYQGIAAVHPRHGGPGLPGIVPGALVGHQEVIDVAREAGAKLQLSHIAHQIAFQSRPYDDLTQRGIRQVDAARADGVDVMADCMPLAQNVLEVGLPLTAMLYELLPLVEEQAGRSIDNLIFVKEGPHQGKGLTPELYRQLKEEAPMTALVLRAMREDLVIRTLLADWCFVGSDIGDKFYPAQARVIGNYVREQGAFTLMQALQKCTSVPAARFGLKRKGRIAVGCDADFTIFDQRTISGHLPFGAPKSETAGIEHVVVGGVPVMRCGQMLDALPGRALRHKPW</sequence>
<dbReference type="SUPFAM" id="SSF51556">
    <property type="entry name" value="Metallo-dependent hydrolases"/>
    <property type="match status" value="1"/>
</dbReference>
<dbReference type="InterPro" id="IPR032466">
    <property type="entry name" value="Metal_Hydrolase"/>
</dbReference>
<dbReference type="GO" id="GO:0005829">
    <property type="term" value="C:cytosol"/>
    <property type="evidence" value="ECO:0007669"/>
    <property type="project" value="TreeGrafter"/>
</dbReference>
<dbReference type="InterPro" id="IPR011059">
    <property type="entry name" value="Metal-dep_hydrolase_composite"/>
</dbReference>
<comment type="caution">
    <text evidence="3">The sequence shown here is derived from an EMBL/GenBank/DDBJ whole genome shotgun (WGS) entry which is preliminary data.</text>
</comment>
<proteinExistence type="predicted"/>
<dbReference type="RefSeq" id="WP_128198292.1">
    <property type="nucleotide sequence ID" value="NZ_SACT01000003.1"/>
</dbReference>
<dbReference type="Pfam" id="PF01979">
    <property type="entry name" value="Amidohydro_1"/>
    <property type="match status" value="1"/>
</dbReference>
<evidence type="ECO:0000256" key="1">
    <source>
        <dbReference type="ARBA" id="ARBA00001947"/>
    </source>
</evidence>
<name>A0A3S2X0X6_9BURK</name>